<reference evidence="1" key="1">
    <citation type="submission" date="2022-04" db="EMBL/GenBank/DDBJ databases">
        <authorList>
            <person name="Yang M."/>
            <person name="Tan S."/>
        </authorList>
    </citation>
    <scope>NUCLEOTIDE SEQUENCE</scope>
</reference>
<gene>
    <name evidence="1" type="ORF">vBBcePLY3_00019</name>
</gene>
<proteinExistence type="predicted"/>
<keyword evidence="2" id="KW-1185">Reference proteome</keyword>
<accession>A0AAE9LVM3</accession>
<organism evidence="1 2">
    <name type="scientific">Bacillus phage vB_BceP_LY3</name>
    <dbReference type="NCBI Taxonomy" id="2950458"/>
    <lineage>
        <taxon>Viruses</taxon>
        <taxon>Duplodnaviria</taxon>
        <taxon>Heunggongvirae</taxon>
        <taxon>Uroviricota</taxon>
        <taxon>Caudoviricetes</taxon>
        <taxon>Salasmaviridae</taxon>
        <taxon>Northropvirinae</taxon>
        <taxon>Layangcvirus</taxon>
        <taxon>Layangcvirus LY3</taxon>
    </lineage>
</organism>
<sequence length="118" mass="13402">MCYNGKPKALYDFKKNGELVASGTIEEICKVLGISDKALYAKVRRTKLGQSKKNKYNLIKIKDSVHIYLLTINDSLIGEGTLKELSEMSHFTREHLGKIASGHFKQKNEKIKLYKRVG</sequence>
<dbReference type="EMBL" id="ON366412">
    <property type="protein sequence ID" value="USL89530.1"/>
    <property type="molecule type" value="Genomic_DNA"/>
</dbReference>
<evidence type="ECO:0000313" key="1">
    <source>
        <dbReference type="EMBL" id="USL89530.1"/>
    </source>
</evidence>
<protein>
    <submittedName>
        <fullName evidence="1">Uncharacterized protein</fullName>
    </submittedName>
</protein>
<name>A0AAE9LVM3_9CAUD</name>
<evidence type="ECO:0000313" key="2">
    <source>
        <dbReference type="Proteomes" id="UP001216218"/>
    </source>
</evidence>
<dbReference type="Proteomes" id="UP001216218">
    <property type="component" value="Segment"/>
</dbReference>